<evidence type="ECO:0000256" key="1">
    <source>
        <dbReference type="SAM" id="MobiDB-lite"/>
    </source>
</evidence>
<organism evidence="2 3">
    <name type="scientific">Klebsiella pneumoniae</name>
    <dbReference type="NCBI Taxonomy" id="573"/>
    <lineage>
        <taxon>Bacteria</taxon>
        <taxon>Pseudomonadati</taxon>
        <taxon>Pseudomonadota</taxon>
        <taxon>Gammaproteobacteria</taxon>
        <taxon>Enterobacterales</taxon>
        <taxon>Enterobacteriaceae</taxon>
        <taxon>Klebsiella/Raoultella group</taxon>
        <taxon>Klebsiella</taxon>
        <taxon>Klebsiella pneumoniae complex</taxon>
    </lineage>
</organism>
<gene>
    <name evidence="2" type="ORF">NCTC9140_06620</name>
</gene>
<proteinExistence type="predicted"/>
<dbReference type="AlphaFoldDB" id="A0A377U154"/>
<sequence length="49" mass="5169">MAGKGVKIDIQRLHVSGEMHRPLGAINHHHHPGGVGKADSLRQVRAAAG</sequence>
<reference evidence="2 3" key="1">
    <citation type="submission" date="2018-06" db="EMBL/GenBank/DDBJ databases">
        <authorList>
            <consortium name="Pathogen Informatics"/>
            <person name="Doyle S."/>
        </authorList>
    </citation>
    <scope>NUCLEOTIDE SEQUENCE [LARGE SCALE GENOMIC DNA]</scope>
    <source>
        <strain evidence="2 3">NCTC9140</strain>
    </source>
</reference>
<dbReference type="EMBL" id="UGKQ01000007">
    <property type="protein sequence ID" value="STS84806.1"/>
    <property type="molecule type" value="Genomic_DNA"/>
</dbReference>
<evidence type="ECO:0000313" key="3">
    <source>
        <dbReference type="Proteomes" id="UP000254938"/>
    </source>
</evidence>
<evidence type="ECO:0000313" key="2">
    <source>
        <dbReference type="EMBL" id="STS84806.1"/>
    </source>
</evidence>
<dbReference type="Proteomes" id="UP000254938">
    <property type="component" value="Unassembled WGS sequence"/>
</dbReference>
<accession>A0A377U154</accession>
<name>A0A377U154_KLEPN</name>
<protein>
    <submittedName>
        <fullName evidence="2">Uncharacterized protein</fullName>
    </submittedName>
</protein>
<feature type="region of interest" description="Disordered" evidence="1">
    <location>
        <begin position="23"/>
        <end position="49"/>
    </location>
</feature>